<evidence type="ECO:0000313" key="2">
    <source>
        <dbReference type="Proteomes" id="UP000321424"/>
    </source>
</evidence>
<organism evidence="1 2">
    <name type="scientific">Nocardia ninae NBRC 108245</name>
    <dbReference type="NCBI Taxonomy" id="1210091"/>
    <lineage>
        <taxon>Bacteria</taxon>
        <taxon>Bacillati</taxon>
        <taxon>Actinomycetota</taxon>
        <taxon>Actinomycetes</taxon>
        <taxon>Mycobacteriales</taxon>
        <taxon>Nocardiaceae</taxon>
        <taxon>Nocardia</taxon>
    </lineage>
</organism>
<reference evidence="1 2" key="1">
    <citation type="submission" date="2019-07" db="EMBL/GenBank/DDBJ databases">
        <title>Whole genome shotgun sequence of Nocardia ninae NBRC 108245.</title>
        <authorList>
            <person name="Hosoyama A."/>
            <person name="Uohara A."/>
            <person name="Ohji S."/>
            <person name="Ichikawa N."/>
        </authorList>
    </citation>
    <scope>NUCLEOTIDE SEQUENCE [LARGE SCALE GENOMIC DNA]</scope>
    <source>
        <strain evidence="1 2">NBRC 108245</strain>
    </source>
</reference>
<evidence type="ECO:0000313" key="1">
    <source>
        <dbReference type="EMBL" id="GEM42758.1"/>
    </source>
</evidence>
<proteinExistence type="predicted"/>
<comment type="caution">
    <text evidence="1">The sequence shown here is derived from an EMBL/GenBank/DDBJ whole genome shotgun (WGS) entry which is preliminary data.</text>
</comment>
<dbReference type="Proteomes" id="UP000321424">
    <property type="component" value="Unassembled WGS sequence"/>
</dbReference>
<protein>
    <submittedName>
        <fullName evidence="1">Uncharacterized protein</fullName>
    </submittedName>
</protein>
<dbReference type="AlphaFoldDB" id="A0A511MRC5"/>
<sequence length="82" mass="8744">MSTISTDSGPSSLLTWAARICRPLCRGTGLVRAGAAVINVTRVAAPCAPCPRRAAARDCHDLLDALFRRPRFAMLTATYGRA</sequence>
<keyword evidence="2" id="KW-1185">Reference proteome</keyword>
<name>A0A511MRC5_9NOCA</name>
<gene>
    <name evidence="1" type="ORF">NN4_72770</name>
</gene>
<accession>A0A511MRC5</accession>
<dbReference type="EMBL" id="BJXA01000076">
    <property type="protein sequence ID" value="GEM42758.1"/>
    <property type="molecule type" value="Genomic_DNA"/>
</dbReference>